<accession>C6B9E1</accession>
<dbReference type="Proteomes" id="UP000002256">
    <property type="component" value="Plasmid pR132503"/>
</dbReference>
<sequence>MKSRPHNKSSCALTLVLTSVVQICRALDSRHPIVEELPARIRERGELEVLFPRHEVIKALHPAGDPVQPGHLEPKMTLHISIR</sequence>
<gene>
    <name evidence="1" type="ordered locus">Rleg_5734</name>
</gene>
<evidence type="ECO:0000313" key="2">
    <source>
        <dbReference type="Proteomes" id="UP000002256"/>
    </source>
</evidence>
<dbReference type="AlphaFoldDB" id="C6B9E1"/>
<dbReference type="KEGG" id="rlg:Rleg_5734"/>
<geneLocation type="plasmid" evidence="1 2">
    <name>pR132503</name>
</geneLocation>
<proteinExistence type="predicted"/>
<organism evidence="1 2">
    <name type="scientific">Rhizobium leguminosarum bv. trifolii (strain WSM1325)</name>
    <dbReference type="NCBI Taxonomy" id="395491"/>
    <lineage>
        <taxon>Bacteria</taxon>
        <taxon>Pseudomonadati</taxon>
        <taxon>Pseudomonadota</taxon>
        <taxon>Alphaproteobacteria</taxon>
        <taxon>Hyphomicrobiales</taxon>
        <taxon>Rhizobiaceae</taxon>
        <taxon>Rhizobium/Agrobacterium group</taxon>
        <taxon>Rhizobium</taxon>
    </lineage>
</organism>
<evidence type="ECO:0000313" key="1">
    <source>
        <dbReference type="EMBL" id="ACS60529.1"/>
    </source>
</evidence>
<reference evidence="1 2" key="1">
    <citation type="journal article" date="2010" name="Stand. Genomic Sci.">
        <title>Complete genome sequence of Rhizobium leguminosarum bv. trifolii strain WSM1325, an effective microsymbiont of annual Mediterranean clovers.</title>
        <authorList>
            <person name="Reeve W."/>
            <person name="O'Hara G."/>
            <person name="Chain P."/>
            <person name="Ardley J."/>
            <person name="Brau L."/>
            <person name="Nandesena K."/>
            <person name="Tiwari R."/>
            <person name="Copeland A."/>
            <person name="Nolan M."/>
            <person name="Han C."/>
            <person name="Brettin T."/>
            <person name="Land M."/>
            <person name="Ovchinikova G."/>
            <person name="Ivanova N."/>
            <person name="Mavromatis K."/>
            <person name="Markowitz V."/>
            <person name="Kyrpides N."/>
            <person name="Melino V."/>
            <person name="Denton M."/>
            <person name="Yates R."/>
            <person name="Howieson J."/>
        </authorList>
    </citation>
    <scope>NUCLEOTIDE SEQUENCE [LARGE SCALE GENOMIC DNA]</scope>
    <source>
        <strain evidence="2">WSM1325</strain>
        <plasmid evidence="2">Plasmid pR132503</plasmid>
    </source>
</reference>
<protein>
    <submittedName>
        <fullName evidence="1">Uncharacterized protein</fullName>
    </submittedName>
</protein>
<name>C6B9E1_RHILS</name>
<keyword evidence="1" id="KW-0614">Plasmid</keyword>
<dbReference type="EMBL" id="CP001625">
    <property type="protein sequence ID" value="ACS60529.1"/>
    <property type="molecule type" value="Genomic_DNA"/>
</dbReference>
<dbReference type="HOGENOM" id="CLU_2540236_0_0_5"/>